<gene>
    <name evidence="11" type="ORF">DICPUDRAFT_146808</name>
</gene>
<feature type="compositionally biased region" description="Low complexity" evidence="8">
    <location>
        <begin position="213"/>
        <end position="235"/>
    </location>
</feature>
<keyword evidence="4 7" id="KW-0175">Coiled coil</keyword>
<name>F0Z6Y2_DICPU</name>
<evidence type="ECO:0000256" key="6">
    <source>
        <dbReference type="PROSITE-ProRule" id="PRU00283"/>
    </source>
</evidence>
<feature type="compositionally biased region" description="Basic and acidic residues" evidence="8">
    <location>
        <begin position="719"/>
        <end position="728"/>
    </location>
</feature>
<dbReference type="FunFam" id="3.40.850.10:FF:000162">
    <property type="entry name" value="Kinesin-like protein"/>
    <property type="match status" value="1"/>
</dbReference>
<feature type="transmembrane region" description="Helical" evidence="9">
    <location>
        <begin position="1127"/>
        <end position="1144"/>
    </location>
</feature>
<dbReference type="GO" id="GO:0008574">
    <property type="term" value="F:plus-end-directed microtubule motor activity"/>
    <property type="evidence" value="ECO:0000318"/>
    <property type="project" value="GO_Central"/>
</dbReference>
<evidence type="ECO:0000256" key="2">
    <source>
        <dbReference type="ARBA" id="ARBA00022741"/>
    </source>
</evidence>
<keyword evidence="5 6" id="KW-0505">Motor protein</keyword>
<dbReference type="GO" id="GO:0005737">
    <property type="term" value="C:cytoplasm"/>
    <property type="evidence" value="ECO:0000318"/>
    <property type="project" value="GO_Central"/>
</dbReference>
<dbReference type="Proteomes" id="UP000001064">
    <property type="component" value="Unassembled WGS sequence"/>
</dbReference>
<evidence type="ECO:0000256" key="1">
    <source>
        <dbReference type="ARBA" id="ARBA00022448"/>
    </source>
</evidence>
<keyword evidence="1" id="KW-0813">Transport</keyword>
<evidence type="ECO:0000256" key="3">
    <source>
        <dbReference type="ARBA" id="ARBA00022840"/>
    </source>
</evidence>
<dbReference type="PROSITE" id="PS50067">
    <property type="entry name" value="KINESIN_MOTOR_2"/>
    <property type="match status" value="1"/>
</dbReference>
<dbReference type="InterPro" id="IPR001752">
    <property type="entry name" value="Kinesin_motor_dom"/>
</dbReference>
<feature type="region of interest" description="Disordered" evidence="8">
    <location>
        <begin position="851"/>
        <end position="873"/>
    </location>
</feature>
<dbReference type="EMBL" id="GL870944">
    <property type="protein sequence ID" value="EGC40234.1"/>
    <property type="molecule type" value="Genomic_DNA"/>
</dbReference>
<feature type="compositionally biased region" description="Acidic residues" evidence="8">
    <location>
        <begin position="948"/>
        <end position="958"/>
    </location>
</feature>
<dbReference type="GO" id="GO:0008017">
    <property type="term" value="F:microtubule binding"/>
    <property type="evidence" value="ECO:0000318"/>
    <property type="project" value="GO_Central"/>
</dbReference>
<dbReference type="RefSeq" id="XP_003283170.1">
    <property type="nucleotide sequence ID" value="XM_003283122.1"/>
</dbReference>
<evidence type="ECO:0000256" key="7">
    <source>
        <dbReference type="SAM" id="Coils"/>
    </source>
</evidence>
<dbReference type="PANTHER" id="PTHR47968">
    <property type="entry name" value="CENTROMERE PROTEIN E"/>
    <property type="match status" value="1"/>
</dbReference>
<dbReference type="VEuPathDB" id="AmoebaDB:DICPUDRAFT_146808"/>
<dbReference type="InterPro" id="IPR027640">
    <property type="entry name" value="Kinesin-like_fam"/>
</dbReference>
<feature type="region of interest" description="Disordered" evidence="8">
    <location>
        <begin position="659"/>
        <end position="706"/>
    </location>
</feature>
<dbReference type="GO" id="GO:0048471">
    <property type="term" value="C:perinuclear region of cytoplasm"/>
    <property type="evidence" value="ECO:0007669"/>
    <property type="project" value="EnsemblProtists"/>
</dbReference>
<dbReference type="GO" id="GO:0007018">
    <property type="term" value="P:microtubule-based movement"/>
    <property type="evidence" value="ECO:0000318"/>
    <property type="project" value="GO_Central"/>
</dbReference>
<dbReference type="SMART" id="SM00129">
    <property type="entry name" value="KISc"/>
    <property type="match status" value="1"/>
</dbReference>
<dbReference type="PROSITE" id="PS00411">
    <property type="entry name" value="KINESIN_MOTOR_1"/>
    <property type="match status" value="1"/>
</dbReference>
<dbReference type="GO" id="GO:0016887">
    <property type="term" value="F:ATP hydrolysis activity"/>
    <property type="evidence" value="ECO:0000318"/>
    <property type="project" value="GO_Central"/>
</dbReference>
<keyword evidence="2 6" id="KW-0547">Nucleotide-binding</keyword>
<dbReference type="OMA" id="REHKQNG"/>
<evidence type="ECO:0000259" key="10">
    <source>
        <dbReference type="PROSITE" id="PS50067"/>
    </source>
</evidence>
<dbReference type="GO" id="GO:0030705">
    <property type="term" value="P:cytoskeleton-dependent intracellular transport"/>
    <property type="evidence" value="ECO:0000318"/>
    <property type="project" value="GO_Central"/>
</dbReference>
<proteinExistence type="inferred from homology"/>
<dbReference type="Pfam" id="PF00225">
    <property type="entry name" value="Kinesin"/>
    <property type="match status" value="1"/>
</dbReference>
<evidence type="ECO:0000313" key="11">
    <source>
        <dbReference type="EMBL" id="EGC40234.1"/>
    </source>
</evidence>
<dbReference type="KEGG" id="dpp:DICPUDRAFT_146808"/>
<feature type="compositionally biased region" description="Low complexity" evidence="8">
    <location>
        <begin position="967"/>
        <end position="978"/>
    </location>
</feature>
<dbReference type="InParanoid" id="F0Z6Y2"/>
<keyword evidence="12" id="KW-1185">Reference proteome</keyword>
<keyword evidence="9" id="KW-0812">Transmembrane</keyword>
<evidence type="ECO:0000256" key="4">
    <source>
        <dbReference type="ARBA" id="ARBA00023054"/>
    </source>
</evidence>
<sequence length="1415" mass="160719">MNTPTKLRKANGSLAFPEGFKQIKRSVQSKLNPNLETCLFSFKGKEYNAESYSGIVLREMGWKDFDKEDKERISLYWVDQVIHGVNGVLWSPGGFEDDSSYFGYSLNLFKPTFSPPHSMVLSNGDVKVTYWYSDLKNKNVKYLQVIFDTNGDIKSRDILSTSKSQFYKGLATSVFGSVALAVGIYCKYLAFNKNIDIMEENENEKLKEDNDSHNTGNGNSGNVNNNNNSNNDNNLVAPTPPVAVKAAIRVVCRVRPLTELEISRNERSIVFFHNSNSISIRANGQPFTFDRIFNCESTQLQVFQDVAEPIINDFLNGYHGTIMAYGQTASGKTFTMVGDPAPSLHGIIPRVIEKIFEGIKSLRGLDTTLSIAFCLKISALELYNEKLYDLYDGERNNLSIREHKQNGIYVEGITEKVITSVEEAYDFLNASNRNRAIAATKMSAASSRSHSVLMIELSQQNLSAESSKISKLFLVDLAGSERAHKTGAEGDRMQEAKNINLSLSALGKVINALTTGAPYIPYRDSKLTRVLQDSLGGNSKTSLIINCSPSRNNEHETISTLQFGTRAKSIENVAKVNKKITYRELEEYIIKLSKELERLRKESNEKDATIITKDQEIEGLKKELQEKSSSNLDDLYFSKIQLDQAKIFDDNIEEFKVDENNANNNNNNSNKNNNNINIEDLDENPNNSSHDSIKITDLDDPIDNGPDEYIHDIIVNGSIHHDSDKSSDDESGNENNSSLNRFKIQPLFNESEIDQFNNSHSSINNFYSSNNNNSVNSSIHLNLKVSTSYITTSPNISPRTFDNNYKSDKNNIDESSNNNNTASPTLSFFSDQFLSLSSSVDGGKILDSEKEPVEQEISENSNGHNYNNDSNKIEDLPNNIVGEDLNQVVQNQEQIQIEQVLQEHQENDDEISISSVVTSKSLSTVGFTFIEDDESQSTTSNKNKEIDQLDANDFENDSEPQKDENENTGNNGNIGEFNKSSIEHDDDPQSPNEDIEIDQFGANDFENDSKPQKEQEQKDENENSDNNENIGDNDDFGFSKIEKDDEDNPNSNDSNSNIINSNDNGFIQDNNNSDPVIQSSIATTSINPSNENINTILISSENQEEPLPQQQQQFLESNQRKRIPKSFYMLFSLLLLLVSLVYFINTPSYQDRLIQRRTYLDTLGIYSDFPTFEKLGIHKKYSMKFFNDLYGYNSQEYQKEASDINTSYNHLVEMSLFENTMSYLLHSTGFRLNDDLSFLNRKLEYKSLVYKFTKSPSTNNHEQQYQQQLEQYQQEINNNNLIKIKDEEILKKNNELKNKDEKIQMLEKKNNEIMEKLKELETIITKKGEDQDYQKTLIEKVTQLESEKKKFVSLVSTLESDKKTSDTKINQMNDEILTLKSESQKYQIVAQPPLLKIIWEYINPKNILDFLLSFF</sequence>
<feature type="compositionally biased region" description="Low complexity" evidence="8">
    <location>
        <begin position="660"/>
        <end position="678"/>
    </location>
</feature>
<feature type="region of interest" description="Disordered" evidence="8">
    <location>
        <begin position="934"/>
        <end position="1076"/>
    </location>
</feature>
<dbReference type="GO" id="GO:0005871">
    <property type="term" value="C:kinesin complex"/>
    <property type="evidence" value="ECO:0000318"/>
    <property type="project" value="GO_Central"/>
</dbReference>
<reference evidence="12" key="1">
    <citation type="journal article" date="2011" name="Genome Biol.">
        <title>Comparative genomics of the social amoebae Dictyostelium discoideum and Dictyostelium purpureum.</title>
        <authorList>
            <consortium name="US DOE Joint Genome Institute (JGI-PGF)"/>
            <person name="Sucgang R."/>
            <person name="Kuo A."/>
            <person name="Tian X."/>
            <person name="Salerno W."/>
            <person name="Parikh A."/>
            <person name="Feasley C.L."/>
            <person name="Dalin E."/>
            <person name="Tu H."/>
            <person name="Huang E."/>
            <person name="Barry K."/>
            <person name="Lindquist E."/>
            <person name="Shapiro H."/>
            <person name="Bruce D."/>
            <person name="Schmutz J."/>
            <person name="Salamov A."/>
            <person name="Fey P."/>
            <person name="Gaudet P."/>
            <person name="Anjard C."/>
            <person name="Babu M.M."/>
            <person name="Basu S."/>
            <person name="Bushmanova Y."/>
            <person name="van der Wel H."/>
            <person name="Katoh-Kurasawa M."/>
            <person name="Dinh C."/>
            <person name="Coutinho P.M."/>
            <person name="Saito T."/>
            <person name="Elias M."/>
            <person name="Schaap P."/>
            <person name="Kay R.R."/>
            <person name="Henrissat B."/>
            <person name="Eichinger L."/>
            <person name="Rivero F."/>
            <person name="Putnam N.H."/>
            <person name="West C.M."/>
            <person name="Loomis W.F."/>
            <person name="Chisholm R.L."/>
            <person name="Shaulsky G."/>
            <person name="Strassmann J.E."/>
            <person name="Queller D.C."/>
            <person name="Kuspa A."/>
            <person name="Grigoriev I.V."/>
        </authorList>
    </citation>
    <scope>NUCLEOTIDE SEQUENCE [LARGE SCALE GENOMIC DNA]</scope>
    <source>
        <strain evidence="12">QSDP1</strain>
    </source>
</reference>
<feature type="compositionally biased region" description="Low complexity" evidence="8">
    <location>
        <begin position="1049"/>
        <end position="1064"/>
    </location>
</feature>
<comment type="similarity">
    <text evidence="6">Belongs to the TRAFAC class myosin-kinesin ATPase superfamily. Kinesin family.</text>
</comment>
<feature type="region of interest" description="Disordered" evidence="8">
    <location>
        <begin position="719"/>
        <end position="738"/>
    </location>
</feature>
<dbReference type="STRING" id="5786.F0Z6Y2"/>
<feature type="compositionally biased region" description="Acidic residues" evidence="8">
    <location>
        <begin position="984"/>
        <end position="997"/>
    </location>
</feature>
<feature type="region of interest" description="Disordered" evidence="8">
    <location>
        <begin position="206"/>
        <end position="235"/>
    </location>
</feature>
<feature type="coiled-coil region" evidence="7">
    <location>
        <begin position="1258"/>
        <end position="1326"/>
    </location>
</feature>
<organism evidence="11 12">
    <name type="scientific">Dictyostelium purpureum</name>
    <name type="common">Slime mold</name>
    <dbReference type="NCBI Taxonomy" id="5786"/>
    <lineage>
        <taxon>Eukaryota</taxon>
        <taxon>Amoebozoa</taxon>
        <taxon>Evosea</taxon>
        <taxon>Eumycetozoa</taxon>
        <taxon>Dictyostelia</taxon>
        <taxon>Dictyosteliales</taxon>
        <taxon>Dictyosteliaceae</taxon>
        <taxon>Dictyostelium</taxon>
    </lineage>
</organism>
<dbReference type="GO" id="GO:0005524">
    <property type="term" value="F:ATP binding"/>
    <property type="evidence" value="ECO:0007669"/>
    <property type="project" value="UniProtKB-UniRule"/>
</dbReference>
<evidence type="ECO:0000313" key="12">
    <source>
        <dbReference type="Proteomes" id="UP000001064"/>
    </source>
</evidence>
<feature type="compositionally biased region" description="Basic and acidic residues" evidence="8">
    <location>
        <begin position="1007"/>
        <end position="1021"/>
    </location>
</feature>
<feature type="compositionally biased region" description="Polar residues" evidence="8">
    <location>
        <begin position="1065"/>
        <end position="1076"/>
    </location>
</feature>
<keyword evidence="9" id="KW-0472">Membrane</keyword>
<evidence type="ECO:0000256" key="8">
    <source>
        <dbReference type="SAM" id="MobiDB-lite"/>
    </source>
</evidence>
<dbReference type="GO" id="GO:0005874">
    <property type="term" value="C:microtubule"/>
    <property type="evidence" value="ECO:0000318"/>
    <property type="project" value="GO_Central"/>
</dbReference>
<evidence type="ECO:0000256" key="9">
    <source>
        <dbReference type="SAM" id="Phobius"/>
    </source>
</evidence>
<dbReference type="SUPFAM" id="SSF52540">
    <property type="entry name" value="P-loop containing nucleoside triphosphate hydrolases"/>
    <property type="match status" value="1"/>
</dbReference>
<accession>F0Z6Y2</accession>
<dbReference type="InterPro" id="IPR027417">
    <property type="entry name" value="P-loop_NTPase"/>
</dbReference>
<dbReference type="PRINTS" id="PR00380">
    <property type="entry name" value="KINESINHEAVY"/>
</dbReference>
<dbReference type="PANTHER" id="PTHR47968:SF75">
    <property type="entry name" value="CENTROMERE-ASSOCIATED PROTEIN E"/>
    <property type="match status" value="1"/>
</dbReference>
<feature type="domain" description="Kinesin motor" evidence="10">
    <location>
        <begin position="247"/>
        <end position="570"/>
    </location>
</feature>
<dbReference type="Gene3D" id="3.40.850.10">
    <property type="entry name" value="Kinesin motor domain"/>
    <property type="match status" value="1"/>
</dbReference>
<feature type="coiled-coil region" evidence="7">
    <location>
        <begin position="582"/>
        <end position="609"/>
    </location>
</feature>
<keyword evidence="3 6" id="KW-0067">ATP-binding</keyword>
<protein>
    <recommendedName>
        <fullName evidence="10">Kinesin motor domain-containing protein</fullName>
    </recommendedName>
</protein>
<dbReference type="OrthoDB" id="3176171at2759"/>
<dbReference type="InterPro" id="IPR019821">
    <property type="entry name" value="Kinesin_motor_CS"/>
</dbReference>
<dbReference type="GeneID" id="10503603"/>
<feature type="compositionally biased region" description="Acidic residues" evidence="8">
    <location>
        <begin position="1022"/>
        <end position="1035"/>
    </location>
</feature>
<dbReference type="FunCoup" id="F0Z6Y2">
    <property type="interactions" value="766"/>
</dbReference>
<feature type="binding site" evidence="6">
    <location>
        <begin position="326"/>
        <end position="333"/>
    </location>
    <ligand>
        <name>ATP</name>
        <dbReference type="ChEBI" id="CHEBI:30616"/>
    </ligand>
</feature>
<feature type="compositionally biased region" description="Low complexity" evidence="8">
    <location>
        <begin position="858"/>
        <end position="870"/>
    </location>
</feature>
<dbReference type="InterPro" id="IPR036961">
    <property type="entry name" value="Kinesin_motor_dom_sf"/>
</dbReference>
<keyword evidence="9" id="KW-1133">Transmembrane helix</keyword>
<dbReference type="eggNOG" id="KOG0240">
    <property type="taxonomic scope" value="Eukaryota"/>
</dbReference>
<evidence type="ECO:0000256" key="5">
    <source>
        <dbReference type="ARBA" id="ARBA00023175"/>
    </source>
</evidence>